<name>A0A345ZYS7_9HYPH</name>
<reference evidence="1 2" key="1">
    <citation type="submission" date="2018-07" db="EMBL/GenBank/DDBJ databases">
        <authorList>
            <person name="Quirk P.G."/>
            <person name="Krulwich T.A."/>
        </authorList>
    </citation>
    <scope>NUCLEOTIDE SEQUENCE [LARGE SCALE GENOMIC DNA]</scope>
    <source>
        <strain evidence="1 2">CC-BB4</strain>
    </source>
</reference>
<gene>
    <name evidence="1" type="ORF">DW352_17015</name>
</gene>
<dbReference type="KEGG" id="ptaw:DW352_17015"/>
<dbReference type="Proteomes" id="UP000254889">
    <property type="component" value="Chromosome"/>
</dbReference>
<dbReference type="RefSeq" id="WP_115692453.1">
    <property type="nucleotide sequence ID" value="NZ_CP031417.1"/>
</dbReference>
<proteinExistence type="predicted"/>
<dbReference type="EMBL" id="CP031417">
    <property type="protein sequence ID" value="AXK82074.1"/>
    <property type="molecule type" value="Genomic_DNA"/>
</dbReference>
<evidence type="ECO:0000313" key="2">
    <source>
        <dbReference type="Proteomes" id="UP000254889"/>
    </source>
</evidence>
<dbReference type="OrthoDB" id="8445349at2"/>
<organism evidence="1 2">
    <name type="scientific">Pseudolabrys taiwanensis</name>
    <dbReference type="NCBI Taxonomy" id="331696"/>
    <lineage>
        <taxon>Bacteria</taxon>
        <taxon>Pseudomonadati</taxon>
        <taxon>Pseudomonadota</taxon>
        <taxon>Alphaproteobacteria</taxon>
        <taxon>Hyphomicrobiales</taxon>
        <taxon>Xanthobacteraceae</taxon>
        <taxon>Pseudolabrys</taxon>
    </lineage>
</organism>
<keyword evidence="2" id="KW-1185">Reference proteome</keyword>
<accession>A0A345ZYS7</accession>
<evidence type="ECO:0000313" key="1">
    <source>
        <dbReference type="EMBL" id="AXK82074.1"/>
    </source>
</evidence>
<dbReference type="AlphaFoldDB" id="A0A345ZYS7"/>
<protein>
    <submittedName>
        <fullName evidence="1">Uncharacterized protein</fullName>
    </submittedName>
</protein>
<sequence>MRAKPFFVLFFAVALGLGALSLYMYLTIERADKTVTAVVSPDNKFKAVRITLAGGEPKPFCFDSISVLLAVYPDGFAERNKAYEVFSGPCDVPEKRKDSPKIEWLTDRTLQITYSPETPGFNEKKAVKKHLDVTKSVKVTFEEK</sequence>